<dbReference type="PROSITE" id="PS01360">
    <property type="entry name" value="ZF_MYND_1"/>
    <property type="match status" value="1"/>
</dbReference>
<keyword evidence="1" id="KW-0479">Metal-binding</keyword>
<dbReference type="InterPro" id="IPR024119">
    <property type="entry name" value="TF_DEAF-1"/>
</dbReference>
<accession>A0AAU9W388</accession>
<dbReference type="EMBL" id="CALNXJ010000006">
    <property type="protein sequence ID" value="CAH3042159.1"/>
    <property type="molecule type" value="Genomic_DNA"/>
</dbReference>
<dbReference type="Gene3D" id="6.10.140.2220">
    <property type="match status" value="2"/>
</dbReference>
<evidence type="ECO:0000256" key="6">
    <source>
        <dbReference type="ARBA" id="ARBA00023163"/>
    </source>
</evidence>
<comment type="caution">
    <text evidence="10">The sequence shown here is derived from an EMBL/GenBank/DDBJ whole genome shotgun (WGS) entry which is preliminary data.</text>
</comment>
<dbReference type="InterPro" id="IPR002893">
    <property type="entry name" value="Znf_MYND"/>
</dbReference>
<organism evidence="10 11">
    <name type="scientific">Pocillopora meandrina</name>
    <dbReference type="NCBI Taxonomy" id="46732"/>
    <lineage>
        <taxon>Eukaryota</taxon>
        <taxon>Metazoa</taxon>
        <taxon>Cnidaria</taxon>
        <taxon>Anthozoa</taxon>
        <taxon>Hexacorallia</taxon>
        <taxon>Scleractinia</taxon>
        <taxon>Astrocoeniina</taxon>
        <taxon>Pocilloporidae</taxon>
        <taxon>Pocillopora</taxon>
    </lineage>
</organism>
<dbReference type="GO" id="GO:0000981">
    <property type="term" value="F:DNA-binding transcription factor activity, RNA polymerase II-specific"/>
    <property type="evidence" value="ECO:0007669"/>
    <property type="project" value="TreeGrafter"/>
</dbReference>
<dbReference type="PANTHER" id="PTHR10237">
    <property type="entry name" value="DEFORMED EPIDERMAL AUTOREGULATORY FACTOR 1 HOMOLOG SUPPRESSIN"/>
    <property type="match status" value="1"/>
</dbReference>
<evidence type="ECO:0000313" key="10">
    <source>
        <dbReference type="EMBL" id="CAH3042159.1"/>
    </source>
</evidence>
<feature type="domain" description="MYND-type" evidence="9">
    <location>
        <begin position="52"/>
        <end position="90"/>
    </location>
</feature>
<evidence type="ECO:0000256" key="1">
    <source>
        <dbReference type="ARBA" id="ARBA00022723"/>
    </source>
</evidence>
<dbReference type="Pfam" id="PF14737">
    <property type="entry name" value="DUF4470"/>
    <property type="match status" value="1"/>
</dbReference>
<keyword evidence="4" id="KW-0805">Transcription regulation</keyword>
<feature type="domain" description="MYND-type" evidence="9">
    <location>
        <begin position="7"/>
        <end position="43"/>
    </location>
</feature>
<dbReference type="Pfam" id="PF01753">
    <property type="entry name" value="zf-MYND"/>
    <property type="match status" value="1"/>
</dbReference>
<evidence type="ECO:0000256" key="5">
    <source>
        <dbReference type="ARBA" id="ARBA00023125"/>
    </source>
</evidence>
<gene>
    <name evidence="10" type="ORF">PMEA_00028632</name>
</gene>
<protein>
    <recommendedName>
        <fullName evidence="9">MYND-type domain-containing protein</fullName>
    </recommendedName>
</protein>
<keyword evidence="11" id="KW-1185">Reference proteome</keyword>
<keyword evidence="6" id="KW-0804">Transcription</keyword>
<dbReference type="GO" id="GO:0008270">
    <property type="term" value="F:zinc ion binding"/>
    <property type="evidence" value="ECO:0007669"/>
    <property type="project" value="UniProtKB-KW"/>
</dbReference>
<evidence type="ECO:0000256" key="8">
    <source>
        <dbReference type="PROSITE-ProRule" id="PRU00134"/>
    </source>
</evidence>
<keyword evidence="3" id="KW-0862">Zinc</keyword>
<dbReference type="GO" id="GO:0005634">
    <property type="term" value="C:nucleus"/>
    <property type="evidence" value="ECO:0007669"/>
    <property type="project" value="TreeGrafter"/>
</dbReference>
<evidence type="ECO:0000256" key="4">
    <source>
        <dbReference type="ARBA" id="ARBA00023015"/>
    </source>
</evidence>
<evidence type="ECO:0000256" key="3">
    <source>
        <dbReference type="ARBA" id="ARBA00022833"/>
    </source>
</evidence>
<evidence type="ECO:0000256" key="2">
    <source>
        <dbReference type="ARBA" id="ARBA00022771"/>
    </source>
</evidence>
<keyword evidence="7" id="KW-0539">Nucleus</keyword>
<dbReference type="PANTHER" id="PTHR10237:SF1">
    <property type="entry name" value="DEFORMED EPIDERMAL AUTOREGULATORY FACTOR 1 HOMOLOG"/>
    <property type="match status" value="1"/>
</dbReference>
<dbReference type="GO" id="GO:0003677">
    <property type="term" value="F:DNA binding"/>
    <property type="evidence" value="ECO:0007669"/>
    <property type="project" value="UniProtKB-KW"/>
</dbReference>
<dbReference type="InterPro" id="IPR027974">
    <property type="entry name" value="DUF4470"/>
</dbReference>
<dbReference type="PROSITE" id="PS50865">
    <property type="entry name" value="ZF_MYND_2"/>
    <property type="match status" value="2"/>
</dbReference>
<dbReference type="AlphaFoldDB" id="A0AAU9W388"/>
<evidence type="ECO:0000256" key="7">
    <source>
        <dbReference type="ARBA" id="ARBA00023242"/>
    </source>
</evidence>
<reference evidence="10 11" key="1">
    <citation type="submission" date="2022-05" db="EMBL/GenBank/DDBJ databases">
        <authorList>
            <consortium name="Genoscope - CEA"/>
            <person name="William W."/>
        </authorList>
    </citation>
    <scope>NUCLEOTIDE SEQUENCE [LARGE SCALE GENOMIC DNA]</scope>
</reference>
<dbReference type="Proteomes" id="UP001159428">
    <property type="component" value="Unassembled WGS sequence"/>
</dbReference>
<evidence type="ECO:0000313" key="11">
    <source>
        <dbReference type="Proteomes" id="UP001159428"/>
    </source>
</evidence>
<keyword evidence="5" id="KW-0238">DNA-binding</keyword>
<proteinExistence type="predicted"/>
<evidence type="ECO:0000259" key="9">
    <source>
        <dbReference type="PROSITE" id="PS50865"/>
    </source>
</evidence>
<dbReference type="SUPFAM" id="SSF144232">
    <property type="entry name" value="HIT/MYND zinc finger-like"/>
    <property type="match status" value="2"/>
</dbReference>
<name>A0AAU9W388_9CNID</name>
<keyword evidence="2 8" id="KW-0863">Zinc-finger</keyword>
<sequence length="601" mass="69479">MNKASHCWRCEAHCTQQCSRCRVAFYCSKECQKQDKWRHEPDCDDAALKMKCLACGVVHDGMKKCVNCLEAVYCSVECQRSHWPRHRPSCQTTVERVLKLVEKLKTFSESKEKTPGLAATYYWGNQPAVDMINLSMNEGEEYSNPLALLLCGVGDPRNVLLTIASLPDVYQKQVMFVMNDICPCTLARTVLLLYMLYKGGDDMASAVIHIWYSLRISEQDFTSLLLALQELVDCTELRTLTEEFMDIPDDQLIQLKDVWNTWLRLAQREGSWVTKLRQEANSGDFGREKGINHYIHAIPKEHKNSTRRYFDTGIFTSMKNTKELKRENPTLTGRGFQRFFRNSDFHYSLPTDVLPFTGWDYNAVKKICHDKSITRMYSIYISLVLNKSMEKLRRNRIKCYFILSDFLNVEAFLPADLRYDCITTSNLWDYYPLTVLLTKFMGMLNTTNPYAVMSTEAINWVRNYMPEVIHILPNMIGLDDLVQKALKDTRNPELANLSGMSAVVEYLNLTQQFVMFLRASLLFPNTDEDLASLKGKKKIPSLKSLVASLGLHLRDFVKCENTVFPFKWALNCRRPTMLRGYERTLEWKLLSADEGIENSKE</sequence>